<comment type="caution">
    <text evidence="8">The sequence shown here is derived from an EMBL/GenBank/DDBJ whole genome shotgun (WGS) entry which is preliminary data.</text>
</comment>
<evidence type="ECO:0000259" key="7">
    <source>
        <dbReference type="Pfam" id="PF08340"/>
    </source>
</evidence>
<evidence type="ECO:0000313" key="8">
    <source>
        <dbReference type="EMBL" id="MBD1379988.1"/>
    </source>
</evidence>
<keyword evidence="3" id="KW-0255">Endonuclease</keyword>
<dbReference type="PANTHER" id="PTHR30636">
    <property type="entry name" value="UPF0701 PROTEIN YICC"/>
    <property type="match status" value="1"/>
</dbReference>
<dbReference type="InterPro" id="IPR005229">
    <property type="entry name" value="YicC/YloC-like"/>
</dbReference>
<feature type="domain" description="Endoribonuclease YicC-like C-terminal" evidence="7">
    <location>
        <begin position="174"/>
        <end position="292"/>
    </location>
</feature>
<evidence type="ECO:0000313" key="9">
    <source>
        <dbReference type="Proteomes" id="UP000626844"/>
    </source>
</evidence>
<accession>A0A926NHA3</accession>
<gene>
    <name evidence="8" type="ORF">IC621_07095</name>
</gene>
<dbReference type="NCBIfam" id="TIGR00255">
    <property type="entry name" value="YicC/YloC family endoribonuclease"/>
    <property type="match status" value="1"/>
</dbReference>
<proteinExistence type="inferred from homology"/>
<dbReference type="Pfam" id="PF03755">
    <property type="entry name" value="YicC-like_N"/>
    <property type="match status" value="1"/>
</dbReference>
<dbReference type="EMBL" id="JACXAI010000006">
    <property type="protein sequence ID" value="MBD1379988.1"/>
    <property type="molecule type" value="Genomic_DNA"/>
</dbReference>
<evidence type="ECO:0000256" key="1">
    <source>
        <dbReference type="ARBA" id="ARBA00001968"/>
    </source>
</evidence>
<name>A0A926NHA3_9BACI</name>
<dbReference type="Pfam" id="PF08340">
    <property type="entry name" value="YicC-like_C"/>
    <property type="match status" value="1"/>
</dbReference>
<protein>
    <submittedName>
        <fullName evidence="8">YicC family protein</fullName>
    </submittedName>
</protein>
<evidence type="ECO:0000256" key="2">
    <source>
        <dbReference type="ARBA" id="ARBA00022722"/>
    </source>
</evidence>
<dbReference type="AlphaFoldDB" id="A0A926NHA3"/>
<keyword evidence="9" id="KW-1185">Reference proteome</keyword>
<dbReference type="Proteomes" id="UP000626844">
    <property type="component" value="Unassembled WGS sequence"/>
</dbReference>
<dbReference type="GO" id="GO:0004521">
    <property type="term" value="F:RNA endonuclease activity"/>
    <property type="evidence" value="ECO:0007669"/>
    <property type="project" value="InterPro"/>
</dbReference>
<evidence type="ECO:0000256" key="4">
    <source>
        <dbReference type="ARBA" id="ARBA00022801"/>
    </source>
</evidence>
<keyword evidence="2" id="KW-0540">Nuclease</keyword>
<comment type="cofactor">
    <cofactor evidence="1">
        <name>a divalent metal cation</name>
        <dbReference type="ChEBI" id="CHEBI:60240"/>
    </cofactor>
</comment>
<dbReference type="PANTHER" id="PTHR30636:SF3">
    <property type="entry name" value="UPF0701 PROTEIN YICC"/>
    <property type="match status" value="1"/>
</dbReference>
<dbReference type="InterPro" id="IPR013551">
    <property type="entry name" value="YicC-like_C"/>
</dbReference>
<dbReference type="RefSeq" id="WP_191157136.1">
    <property type="nucleotide sequence ID" value="NZ_JACXAI010000006.1"/>
</dbReference>
<keyword evidence="4" id="KW-0378">Hydrolase</keyword>
<evidence type="ECO:0000256" key="5">
    <source>
        <dbReference type="ARBA" id="ARBA00035648"/>
    </source>
</evidence>
<evidence type="ECO:0000256" key="3">
    <source>
        <dbReference type="ARBA" id="ARBA00022759"/>
    </source>
</evidence>
<comment type="similarity">
    <text evidence="5">Belongs to the YicC/YloC family.</text>
</comment>
<dbReference type="GO" id="GO:0016787">
    <property type="term" value="F:hydrolase activity"/>
    <property type="evidence" value="ECO:0007669"/>
    <property type="project" value="UniProtKB-KW"/>
</dbReference>
<organism evidence="8 9">
    <name type="scientific">Metabacillus arenae</name>
    <dbReference type="NCBI Taxonomy" id="2771434"/>
    <lineage>
        <taxon>Bacteria</taxon>
        <taxon>Bacillati</taxon>
        <taxon>Bacillota</taxon>
        <taxon>Bacilli</taxon>
        <taxon>Bacillales</taxon>
        <taxon>Bacillaceae</taxon>
        <taxon>Metabacillus</taxon>
    </lineage>
</organism>
<sequence length="292" mass="33780">MVVSMTGFGRSVLSKEQMTVTVEMKSVNHRFTEISIRLPRQLVTLEDKIKKIVQKKVNRGRVEMFISIEGQPLTDRSLSIDWILLDQYINAFHSINGKYELQEDQPSINQLLQLENMLQIEEKAKENTFAEELITQAVIDATEKLFQMRLVEGAQLVLDIKDRLQTLSDLTLNVEKLAPSVIQNYQNRIYKRVSEYMSGTIDEDRILTEVAVFADRSDISEELTRIKSHIYQFQEILVEKEPIGRKLDFLVQELNREANTIGSKANDSQIAKMVVEMKSIIEKMKEQVQNIE</sequence>
<reference evidence="8" key="1">
    <citation type="submission" date="2020-09" db="EMBL/GenBank/DDBJ databases">
        <title>A novel bacterium of genus Bacillus, isolated from South China Sea.</title>
        <authorList>
            <person name="Huang H."/>
            <person name="Mo K."/>
            <person name="Hu Y."/>
        </authorList>
    </citation>
    <scope>NUCLEOTIDE SEQUENCE</scope>
    <source>
        <strain evidence="8">IB182487</strain>
    </source>
</reference>
<evidence type="ECO:0000259" key="6">
    <source>
        <dbReference type="Pfam" id="PF03755"/>
    </source>
</evidence>
<feature type="domain" description="Endoribonuclease YicC-like N-terminal" evidence="6">
    <location>
        <begin position="3"/>
        <end position="156"/>
    </location>
</feature>
<dbReference type="InterPro" id="IPR013527">
    <property type="entry name" value="YicC-like_N"/>
</dbReference>